<evidence type="ECO:0000313" key="2">
    <source>
        <dbReference type="Proteomes" id="UP001143910"/>
    </source>
</evidence>
<gene>
    <name evidence="1" type="ORF">NQ176_g6120</name>
</gene>
<accession>A0ACC1N600</accession>
<sequence length="85" mass="8990">MSKKALLPHDNNRNSRASAEVEDGGMAGTKLSPVLKALINAPFSKSGPCPAPNAIHDVYARIAQDAAKRKLGTRPPHSSQSLAPY</sequence>
<name>A0ACC1N600_9HYPO</name>
<evidence type="ECO:0000313" key="1">
    <source>
        <dbReference type="EMBL" id="KAJ2974327.1"/>
    </source>
</evidence>
<keyword evidence="2" id="KW-1185">Reference proteome</keyword>
<reference evidence="1" key="1">
    <citation type="submission" date="2022-08" db="EMBL/GenBank/DDBJ databases">
        <title>Genome Sequence of Lecanicillium fungicola.</title>
        <authorList>
            <person name="Buettner E."/>
        </authorList>
    </citation>
    <scope>NUCLEOTIDE SEQUENCE</scope>
    <source>
        <strain evidence="1">Babe33</strain>
    </source>
</reference>
<proteinExistence type="predicted"/>
<dbReference type="EMBL" id="JANJQO010000844">
    <property type="protein sequence ID" value="KAJ2974327.1"/>
    <property type="molecule type" value="Genomic_DNA"/>
</dbReference>
<comment type="caution">
    <text evidence="1">The sequence shown here is derived from an EMBL/GenBank/DDBJ whole genome shotgun (WGS) entry which is preliminary data.</text>
</comment>
<organism evidence="1 2">
    <name type="scientific">Zarea fungicola</name>
    <dbReference type="NCBI Taxonomy" id="93591"/>
    <lineage>
        <taxon>Eukaryota</taxon>
        <taxon>Fungi</taxon>
        <taxon>Dikarya</taxon>
        <taxon>Ascomycota</taxon>
        <taxon>Pezizomycotina</taxon>
        <taxon>Sordariomycetes</taxon>
        <taxon>Hypocreomycetidae</taxon>
        <taxon>Hypocreales</taxon>
        <taxon>Cordycipitaceae</taxon>
        <taxon>Zarea</taxon>
    </lineage>
</organism>
<dbReference type="Proteomes" id="UP001143910">
    <property type="component" value="Unassembled WGS sequence"/>
</dbReference>
<protein>
    <submittedName>
        <fullName evidence="1">Uncharacterized protein</fullName>
    </submittedName>
</protein>